<dbReference type="UniPathway" id="UPA00391"/>
<evidence type="ECO:0000256" key="3">
    <source>
        <dbReference type="ARBA" id="ARBA00018141"/>
    </source>
</evidence>
<dbReference type="GO" id="GO:0046872">
    <property type="term" value="F:metal ion binding"/>
    <property type="evidence" value="ECO:0007669"/>
    <property type="project" value="UniProtKB-KW"/>
</dbReference>
<organism evidence="12 13">
    <name type="scientific">Haliangium ochraceum (strain DSM 14365 / JCM 11303 / SMP-2)</name>
    <dbReference type="NCBI Taxonomy" id="502025"/>
    <lineage>
        <taxon>Bacteria</taxon>
        <taxon>Pseudomonadati</taxon>
        <taxon>Myxococcota</taxon>
        <taxon>Polyangia</taxon>
        <taxon>Haliangiales</taxon>
        <taxon>Kofleriaceae</taxon>
        <taxon>Haliangium</taxon>
    </lineage>
</organism>
<evidence type="ECO:0000256" key="5">
    <source>
        <dbReference type="ARBA" id="ARBA00022785"/>
    </source>
</evidence>
<feature type="active site" description="Charge relay system" evidence="10">
    <location>
        <position position="109"/>
    </location>
</feature>
<sequence>MRCQLSRDYRFEAAHQLPKVPPTHKCSRVHGHSYHLTITLSGDIDPEMGWLIDFADIDQVVDPVIERLDHRLLNDIEGLENPTSELLAVWLWRALAPGLPTLVEVMVAETPTSRCVYRGDQ</sequence>
<comment type="pathway">
    <text evidence="1 9">Purine metabolism; 7-cyano-7-deazaguanine biosynthesis.</text>
</comment>
<accession>D0LW73</accession>
<dbReference type="InterPro" id="IPR007115">
    <property type="entry name" value="6-PTP_synth/QueD"/>
</dbReference>
<name>D0LW73_HALO1</name>
<dbReference type="AlphaFoldDB" id="D0LW73"/>
<dbReference type="EC" id="4.-.-.-" evidence="9"/>
<dbReference type="GO" id="GO:0070497">
    <property type="term" value="F:6-carboxytetrahydropterin synthase activity"/>
    <property type="evidence" value="ECO:0007669"/>
    <property type="project" value="UniProtKB-EC"/>
</dbReference>
<evidence type="ECO:0000256" key="7">
    <source>
        <dbReference type="ARBA" id="ARBA00023239"/>
    </source>
</evidence>
<dbReference type="GO" id="GO:0008616">
    <property type="term" value="P:tRNA queuosine(34) biosynthetic process"/>
    <property type="evidence" value="ECO:0007669"/>
    <property type="project" value="UniProtKB-KW"/>
</dbReference>
<evidence type="ECO:0000256" key="11">
    <source>
        <dbReference type="PIRSR" id="PIRSR006113-2"/>
    </source>
</evidence>
<dbReference type="EMBL" id="CP001804">
    <property type="protein sequence ID" value="ACY16005.1"/>
    <property type="molecule type" value="Genomic_DNA"/>
</dbReference>
<reference evidence="12 13" key="1">
    <citation type="journal article" date="2010" name="Stand. Genomic Sci.">
        <title>Complete genome sequence of Haliangium ochraceum type strain (SMP-2).</title>
        <authorList>
            <consortium name="US DOE Joint Genome Institute (JGI-PGF)"/>
            <person name="Ivanova N."/>
            <person name="Daum C."/>
            <person name="Lang E."/>
            <person name="Abt B."/>
            <person name="Kopitz M."/>
            <person name="Saunders E."/>
            <person name="Lapidus A."/>
            <person name="Lucas S."/>
            <person name="Glavina Del Rio T."/>
            <person name="Nolan M."/>
            <person name="Tice H."/>
            <person name="Copeland A."/>
            <person name="Cheng J.F."/>
            <person name="Chen F."/>
            <person name="Bruce D."/>
            <person name="Goodwin L."/>
            <person name="Pitluck S."/>
            <person name="Mavromatis K."/>
            <person name="Pati A."/>
            <person name="Mikhailova N."/>
            <person name="Chen A."/>
            <person name="Palaniappan K."/>
            <person name="Land M."/>
            <person name="Hauser L."/>
            <person name="Chang Y.J."/>
            <person name="Jeffries C.D."/>
            <person name="Detter J.C."/>
            <person name="Brettin T."/>
            <person name="Rohde M."/>
            <person name="Goker M."/>
            <person name="Bristow J."/>
            <person name="Markowitz V."/>
            <person name="Eisen J.A."/>
            <person name="Hugenholtz P."/>
            <person name="Kyrpides N.C."/>
            <person name="Klenk H.P."/>
        </authorList>
    </citation>
    <scope>NUCLEOTIDE SEQUENCE [LARGE SCALE GENOMIC DNA]</scope>
    <source>
        <strain evidence="13">DSM 14365 / CIP 107738 / JCM 11303 / AJ 13395 / SMP-2</strain>
    </source>
</reference>
<feature type="binding site" evidence="11">
    <location>
        <position position="32"/>
    </location>
    <ligand>
        <name>Zn(2+)</name>
        <dbReference type="ChEBI" id="CHEBI:29105"/>
    </ligand>
</feature>
<evidence type="ECO:0000256" key="1">
    <source>
        <dbReference type="ARBA" id="ARBA00005061"/>
    </source>
</evidence>
<comment type="similarity">
    <text evidence="2 9">Belongs to the PTPS family. QueD subfamily.</text>
</comment>
<dbReference type="NCBIfam" id="TIGR03367">
    <property type="entry name" value="queuosine_QueD"/>
    <property type="match status" value="1"/>
</dbReference>
<dbReference type="Gene3D" id="3.30.479.10">
    <property type="entry name" value="6-pyruvoyl tetrahydropterin synthase/QueD"/>
    <property type="match status" value="1"/>
</dbReference>
<evidence type="ECO:0000256" key="10">
    <source>
        <dbReference type="PIRSR" id="PIRSR006113-1"/>
    </source>
</evidence>
<dbReference type="PANTHER" id="PTHR12589">
    <property type="entry name" value="PYRUVOYL TETRAHYDROBIOPTERIN SYNTHASE"/>
    <property type="match status" value="1"/>
</dbReference>
<comment type="catalytic activity">
    <reaction evidence="8 9">
        <text>7,8-dihydroneopterin 3'-triphosphate + H2O = 6-carboxy-5,6,7,8-tetrahydropterin + triphosphate + acetaldehyde + 2 H(+)</text>
        <dbReference type="Rhea" id="RHEA:27966"/>
        <dbReference type="ChEBI" id="CHEBI:15343"/>
        <dbReference type="ChEBI" id="CHEBI:15377"/>
        <dbReference type="ChEBI" id="CHEBI:15378"/>
        <dbReference type="ChEBI" id="CHEBI:18036"/>
        <dbReference type="ChEBI" id="CHEBI:58462"/>
        <dbReference type="ChEBI" id="CHEBI:61032"/>
        <dbReference type="EC" id="4.1.2.50"/>
    </reaction>
</comment>
<evidence type="ECO:0000313" key="12">
    <source>
        <dbReference type="EMBL" id="ACY16005.1"/>
    </source>
</evidence>
<dbReference type="OrthoDB" id="9804698at2"/>
<keyword evidence="5 9" id="KW-0671">Queuosine biosynthesis</keyword>
<feature type="active site" description="Proton acceptor" evidence="10">
    <location>
        <position position="26"/>
    </location>
</feature>
<dbReference type="SUPFAM" id="SSF55620">
    <property type="entry name" value="Tetrahydrobiopterin biosynthesis enzymes-like"/>
    <property type="match status" value="1"/>
</dbReference>
<evidence type="ECO:0000256" key="8">
    <source>
        <dbReference type="ARBA" id="ARBA00048807"/>
    </source>
</evidence>
<gene>
    <name evidence="12" type="ordered locus">Hoch_3503</name>
</gene>
<evidence type="ECO:0000313" key="13">
    <source>
        <dbReference type="Proteomes" id="UP000001880"/>
    </source>
</evidence>
<keyword evidence="13" id="KW-1185">Reference proteome</keyword>
<dbReference type="eggNOG" id="COG0720">
    <property type="taxonomic scope" value="Bacteria"/>
</dbReference>
<keyword evidence="4 9" id="KW-0479">Metal-binding</keyword>
<dbReference type="KEGG" id="hoh:Hoch_3503"/>
<feature type="binding site" evidence="11">
    <location>
        <position position="15"/>
    </location>
    <ligand>
        <name>Zn(2+)</name>
        <dbReference type="ChEBI" id="CHEBI:29105"/>
    </ligand>
</feature>
<evidence type="ECO:0000256" key="6">
    <source>
        <dbReference type="ARBA" id="ARBA00022833"/>
    </source>
</evidence>
<dbReference type="InterPro" id="IPR038418">
    <property type="entry name" value="6-PTP_synth/QueD_sf"/>
</dbReference>
<feature type="binding site" evidence="11">
    <location>
        <position position="30"/>
    </location>
    <ligand>
        <name>Zn(2+)</name>
        <dbReference type="ChEBI" id="CHEBI:29105"/>
    </ligand>
</feature>
<dbReference type="PIRSF" id="PIRSF006113">
    <property type="entry name" value="PTP_synth"/>
    <property type="match status" value="1"/>
</dbReference>
<dbReference type="STRING" id="502025.Hoch_3503"/>
<dbReference type="PANTHER" id="PTHR12589:SF7">
    <property type="entry name" value="6-PYRUVOYL TETRAHYDROBIOPTERIN SYNTHASE"/>
    <property type="match status" value="1"/>
</dbReference>
<comment type="cofactor">
    <cofactor evidence="9 11">
        <name>Zn(2+)</name>
        <dbReference type="ChEBI" id="CHEBI:29105"/>
    </cofactor>
    <text evidence="9 11">Binds 1 zinc ion per subunit.</text>
</comment>
<dbReference type="RefSeq" id="WP_012828604.1">
    <property type="nucleotide sequence ID" value="NC_013440.1"/>
</dbReference>
<protein>
    <recommendedName>
        <fullName evidence="3 9">6-carboxy-5,6,7,8-tetrahydropterin synthase</fullName>
        <ecNumber evidence="9">4.-.-.-</ecNumber>
    </recommendedName>
</protein>
<dbReference type="Pfam" id="PF01242">
    <property type="entry name" value="PTPS"/>
    <property type="match status" value="1"/>
</dbReference>
<dbReference type="Proteomes" id="UP000001880">
    <property type="component" value="Chromosome"/>
</dbReference>
<feature type="active site" description="Charge relay system" evidence="10">
    <location>
        <position position="70"/>
    </location>
</feature>
<dbReference type="FunFam" id="3.30.479.10:FF:000001">
    <property type="entry name" value="6-carboxy-5,6,7,8-tetrahydropterin synthase"/>
    <property type="match status" value="1"/>
</dbReference>
<evidence type="ECO:0000256" key="2">
    <source>
        <dbReference type="ARBA" id="ARBA00008900"/>
    </source>
</evidence>
<proteinExistence type="inferred from homology"/>
<keyword evidence="6 9" id="KW-0862">Zinc</keyword>
<evidence type="ECO:0000256" key="4">
    <source>
        <dbReference type="ARBA" id="ARBA00022723"/>
    </source>
</evidence>
<keyword evidence="7 9" id="KW-0456">Lyase</keyword>
<dbReference type="HOGENOM" id="CLU_111016_6_1_7"/>
<evidence type="ECO:0000256" key="9">
    <source>
        <dbReference type="PIRNR" id="PIRNR006113"/>
    </source>
</evidence>